<evidence type="ECO:0008006" key="5">
    <source>
        <dbReference type="Google" id="ProtNLM"/>
    </source>
</evidence>
<dbReference type="InterPro" id="IPR011043">
    <property type="entry name" value="Gal_Oxase/kelch_b-propeller"/>
</dbReference>
<dbReference type="GO" id="GO:0032874">
    <property type="term" value="P:positive regulation of stress-activated MAPK cascade"/>
    <property type="evidence" value="ECO:0007669"/>
    <property type="project" value="TreeGrafter"/>
</dbReference>
<accession>A0A0C2J4Q7</accession>
<protein>
    <recommendedName>
        <fullName evidence="5">Kelch domain-containing protein 10</fullName>
    </recommendedName>
</protein>
<dbReference type="InterPro" id="IPR015915">
    <property type="entry name" value="Kelch-typ_b-propeller"/>
</dbReference>
<keyword evidence="4" id="KW-1185">Reference proteome</keyword>
<dbReference type="OrthoDB" id="7676067at2759"/>
<dbReference type="SUPFAM" id="SSF50965">
    <property type="entry name" value="Galactose oxidase, central domain"/>
    <property type="match status" value="1"/>
</dbReference>
<keyword evidence="1" id="KW-0880">Kelch repeat</keyword>
<proteinExistence type="predicted"/>
<evidence type="ECO:0000256" key="2">
    <source>
        <dbReference type="ARBA" id="ARBA00022737"/>
    </source>
</evidence>
<dbReference type="AlphaFoldDB" id="A0A0C2J4Q7"/>
<evidence type="ECO:0000313" key="4">
    <source>
        <dbReference type="Proteomes" id="UP000031668"/>
    </source>
</evidence>
<gene>
    <name evidence="3" type="ORF">RF11_14912</name>
</gene>
<sequence>MDSYDIVMMNLVNEQTVPGTRVYHCIVSIKEFIIICGRYQDMNGATYDDLSIYNTISGVWKQLRRQIEQEDIWRDPKICALGNKVFICSVENHYGGVPEISSIVSLDVSYTTWVNLYTNNEEHDDNKPPPMYVSLFFSHNGSLYIMGYSANSYEIDIIYMFCLEKSIWSFVQQIGETPKFYGQMYGTVFKNLYKPTTRYKEVKIFDLLTNSWTIRETSSKNKLYPHGRANESYAFSSNCAYMSGGSTQDLTTYYCDIWRIDFETLKWVKLDYFHKSGIYQHIMSVVNDSYLYNVGGWVQNRRFSTTMERFVIRPSSLYHICLESICRSPNMTKYLKSLPMTIVDELNINNNDSSVND</sequence>
<name>A0A0C2J4Q7_THEKT</name>
<organism evidence="3 4">
    <name type="scientific">Thelohanellus kitauei</name>
    <name type="common">Myxosporean</name>
    <dbReference type="NCBI Taxonomy" id="669202"/>
    <lineage>
        <taxon>Eukaryota</taxon>
        <taxon>Metazoa</taxon>
        <taxon>Cnidaria</taxon>
        <taxon>Myxozoa</taxon>
        <taxon>Myxosporea</taxon>
        <taxon>Bivalvulida</taxon>
        <taxon>Platysporina</taxon>
        <taxon>Myxobolidae</taxon>
        <taxon>Thelohanellus</taxon>
    </lineage>
</organism>
<dbReference type="Gene3D" id="2.120.10.80">
    <property type="entry name" value="Kelch-type beta propeller"/>
    <property type="match status" value="2"/>
</dbReference>
<dbReference type="InterPro" id="IPR052125">
    <property type="entry name" value="KLHDC10"/>
</dbReference>
<reference evidence="3 4" key="1">
    <citation type="journal article" date="2014" name="Genome Biol. Evol.">
        <title>The genome of the myxosporean Thelohanellus kitauei shows adaptations to nutrient acquisition within its fish host.</title>
        <authorList>
            <person name="Yang Y."/>
            <person name="Xiong J."/>
            <person name="Zhou Z."/>
            <person name="Huo F."/>
            <person name="Miao W."/>
            <person name="Ran C."/>
            <person name="Liu Y."/>
            <person name="Zhang J."/>
            <person name="Feng J."/>
            <person name="Wang M."/>
            <person name="Wang M."/>
            <person name="Wang L."/>
            <person name="Yao B."/>
        </authorList>
    </citation>
    <scope>NUCLEOTIDE SEQUENCE [LARGE SCALE GENOMIC DNA]</scope>
    <source>
        <strain evidence="3">Wuqing</strain>
    </source>
</reference>
<dbReference type="PANTHER" id="PTHR46428">
    <property type="entry name" value="KELCH DOMAIN-CONTAINING PROTEIN 10"/>
    <property type="match status" value="1"/>
</dbReference>
<dbReference type="EMBL" id="JWZT01001089">
    <property type="protein sequence ID" value="KII72819.1"/>
    <property type="molecule type" value="Genomic_DNA"/>
</dbReference>
<dbReference type="PANTHER" id="PTHR46428:SF1">
    <property type="entry name" value="KELCH DOMAIN-CONTAINING PROTEIN 10"/>
    <property type="match status" value="1"/>
</dbReference>
<keyword evidence="2" id="KW-0677">Repeat</keyword>
<evidence type="ECO:0000256" key="1">
    <source>
        <dbReference type="ARBA" id="ARBA00022441"/>
    </source>
</evidence>
<comment type="caution">
    <text evidence="3">The sequence shown here is derived from an EMBL/GenBank/DDBJ whole genome shotgun (WGS) entry which is preliminary data.</text>
</comment>
<dbReference type="Proteomes" id="UP000031668">
    <property type="component" value="Unassembled WGS sequence"/>
</dbReference>
<evidence type="ECO:0000313" key="3">
    <source>
        <dbReference type="EMBL" id="KII72819.1"/>
    </source>
</evidence>